<gene>
    <name evidence="8" type="ORF">G1C98_0607</name>
</gene>
<protein>
    <submittedName>
        <fullName evidence="8">AraJ-like protein</fullName>
    </submittedName>
</protein>
<evidence type="ECO:0000259" key="7">
    <source>
        <dbReference type="PROSITE" id="PS50850"/>
    </source>
</evidence>
<evidence type="ECO:0000313" key="9">
    <source>
        <dbReference type="Proteomes" id="UP000529710"/>
    </source>
</evidence>
<comment type="subcellular location">
    <subcellularLocation>
        <location evidence="1">Cell membrane</location>
        <topology evidence="1">Multi-pass membrane protein</topology>
    </subcellularLocation>
</comment>
<dbReference type="Pfam" id="PF07690">
    <property type="entry name" value="MFS_1"/>
    <property type="match status" value="1"/>
</dbReference>
<feature type="transmembrane region" description="Helical" evidence="6">
    <location>
        <begin position="58"/>
        <end position="79"/>
    </location>
</feature>
<evidence type="ECO:0000256" key="5">
    <source>
        <dbReference type="ARBA" id="ARBA00023136"/>
    </source>
</evidence>
<dbReference type="GO" id="GO:0022857">
    <property type="term" value="F:transmembrane transporter activity"/>
    <property type="evidence" value="ECO:0007669"/>
    <property type="project" value="InterPro"/>
</dbReference>
<evidence type="ECO:0000256" key="4">
    <source>
        <dbReference type="ARBA" id="ARBA00022989"/>
    </source>
</evidence>
<dbReference type="CDD" id="cd17324">
    <property type="entry name" value="MFS_NepI_like"/>
    <property type="match status" value="1"/>
</dbReference>
<dbReference type="PROSITE" id="PS50850">
    <property type="entry name" value="MFS"/>
    <property type="match status" value="1"/>
</dbReference>
<feature type="domain" description="Major facilitator superfamily (MFS) profile" evidence="7">
    <location>
        <begin position="57"/>
        <end position="439"/>
    </location>
</feature>
<dbReference type="SUPFAM" id="SSF103473">
    <property type="entry name" value="MFS general substrate transporter"/>
    <property type="match status" value="1"/>
</dbReference>
<feature type="transmembrane region" description="Helical" evidence="6">
    <location>
        <begin position="289"/>
        <end position="307"/>
    </location>
</feature>
<feature type="transmembrane region" description="Helical" evidence="6">
    <location>
        <begin position="209"/>
        <end position="232"/>
    </location>
</feature>
<dbReference type="GO" id="GO:0005886">
    <property type="term" value="C:plasma membrane"/>
    <property type="evidence" value="ECO:0007669"/>
    <property type="project" value="UniProtKB-SubCell"/>
</dbReference>
<feature type="transmembrane region" description="Helical" evidence="6">
    <location>
        <begin position="413"/>
        <end position="434"/>
    </location>
</feature>
<feature type="transmembrane region" description="Helical" evidence="6">
    <location>
        <begin position="148"/>
        <end position="169"/>
    </location>
</feature>
<keyword evidence="3 6" id="KW-0812">Transmembrane</keyword>
<keyword evidence="9" id="KW-1185">Reference proteome</keyword>
<comment type="caution">
    <text evidence="8">The sequence shown here is derived from an EMBL/GenBank/DDBJ whole genome shotgun (WGS) entry which is preliminary data.</text>
</comment>
<name>A0A7Y0ET16_9BIFI</name>
<evidence type="ECO:0000313" key="8">
    <source>
        <dbReference type="EMBL" id="NMM95871.1"/>
    </source>
</evidence>
<keyword evidence="5 6" id="KW-0472">Membrane</keyword>
<sequence length="450" mass="48851">MRRIMLYTESRTIDRLAGNGPALWIHKRERIRMTQSDMAREHTEHTPQGDGGFFNLPVVTLIALSFALGMSEFIMVGILPDIATGLKVSEVTVGNLVSLFALVYAPVTPLGSALSARFPRFATHLTLVGVFLAGNVLCAIAPNYPVLLIARIMIALVSGTLVAIAMTYAPDVTTERYRTKFIAWVFSGFSIASVVGVPVGTWVANAFGWRWAFVLVCVLTVALMVLMIAVLPRNSHIVKIGFLPQFRLFLDRRIQLGVACVMFGAAASYVFYTYLTPIMRDEVHVPEQFLSFGLVIFGAACLWSNLYGGKLADRGRGVEPLTHIRPIYCVHTVLLASLIVAHWVPAYGAVLLVVLGMAMYLQNSASQVLYMDVAAQSHPGSLNLAASLNSMSFNIGIALGSAVGGLVNDHLGLMWLGPVGAIFTLLAVGMTTLLRPFVAQERGFYAKLGK</sequence>
<evidence type="ECO:0000256" key="6">
    <source>
        <dbReference type="SAM" id="Phobius"/>
    </source>
</evidence>
<dbReference type="Proteomes" id="UP000529710">
    <property type="component" value="Unassembled WGS sequence"/>
</dbReference>
<dbReference type="AlphaFoldDB" id="A0A7Y0ET16"/>
<dbReference type="InterPro" id="IPR036259">
    <property type="entry name" value="MFS_trans_sf"/>
</dbReference>
<dbReference type="EMBL" id="JAAIIF010000006">
    <property type="protein sequence ID" value="NMM95871.1"/>
    <property type="molecule type" value="Genomic_DNA"/>
</dbReference>
<dbReference type="InterPro" id="IPR011701">
    <property type="entry name" value="MFS"/>
</dbReference>
<proteinExistence type="predicted"/>
<dbReference type="Gene3D" id="1.20.1250.20">
    <property type="entry name" value="MFS general substrate transporter like domains"/>
    <property type="match status" value="1"/>
</dbReference>
<evidence type="ECO:0000256" key="1">
    <source>
        <dbReference type="ARBA" id="ARBA00004651"/>
    </source>
</evidence>
<feature type="transmembrane region" description="Helical" evidence="6">
    <location>
        <begin position="382"/>
        <end position="407"/>
    </location>
</feature>
<feature type="transmembrane region" description="Helical" evidence="6">
    <location>
        <begin position="253"/>
        <end position="274"/>
    </location>
</feature>
<dbReference type="PANTHER" id="PTHR43124:SF10">
    <property type="entry name" value="PURINE EFFLUX PUMP PBUE"/>
    <property type="match status" value="1"/>
</dbReference>
<organism evidence="8 9">
    <name type="scientific">Bifidobacterium erythrocebi</name>
    <dbReference type="NCBI Taxonomy" id="2675325"/>
    <lineage>
        <taxon>Bacteria</taxon>
        <taxon>Bacillati</taxon>
        <taxon>Actinomycetota</taxon>
        <taxon>Actinomycetes</taxon>
        <taxon>Bifidobacteriales</taxon>
        <taxon>Bifidobacteriaceae</taxon>
        <taxon>Bifidobacterium</taxon>
    </lineage>
</organism>
<accession>A0A7Y0ET16</accession>
<evidence type="ECO:0000256" key="3">
    <source>
        <dbReference type="ARBA" id="ARBA00022692"/>
    </source>
</evidence>
<evidence type="ECO:0000256" key="2">
    <source>
        <dbReference type="ARBA" id="ARBA00022475"/>
    </source>
</evidence>
<feature type="transmembrane region" description="Helical" evidence="6">
    <location>
        <begin position="91"/>
        <end position="114"/>
    </location>
</feature>
<dbReference type="InterPro" id="IPR020846">
    <property type="entry name" value="MFS_dom"/>
</dbReference>
<dbReference type="PANTHER" id="PTHR43124">
    <property type="entry name" value="PURINE EFFLUX PUMP PBUE"/>
    <property type="match status" value="1"/>
</dbReference>
<feature type="transmembrane region" description="Helical" evidence="6">
    <location>
        <begin position="121"/>
        <end position="142"/>
    </location>
</feature>
<keyword evidence="2" id="KW-1003">Cell membrane</keyword>
<feature type="transmembrane region" description="Helical" evidence="6">
    <location>
        <begin position="350"/>
        <end position="370"/>
    </location>
</feature>
<dbReference type="InterPro" id="IPR050189">
    <property type="entry name" value="MFS_Efflux_Transporters"/>
</dbReference>
<feature type="transmembrane region" description="Helical" evidence="6">
    <location>
        <begin position="181"/>
        <end position="203"/>
    </location>
</feature>
<reference evidence="8 9" key="1">
    <citation type="submission" date="2020-02" db="EMBL/GenBank/DDBJ databases">
        <title>Characterization of phylogenetic diversity of novel bifidobacterial species isolated in Czech ZOOs.</title>
        <authorList>
            <person name="Lugli G.A."/>
            <person name="Vera N.B."/>
            <person name="Ventura M."/>
        </authorList>
    </citation>
    <scope>NUCLEOTIDE SEQUENCE [LARGE SCALE GENOMIC DNA]</scope>
    <source>
        <strain evidence="8 9">DSM 109960</strain>
    </source>
</reference>
<keyword evidence="4 6" id="KW-1133">Transmembrane helix</keyword>